<keyword evidence="4" id="KW-1185">Reference proteome</keyword>
<evidence type="ECO:0000256" key="1">
    <source>
        <dbReference type="ARBA" id="ARBA00008791"/>
    </source>
</evidence>
<organism evidence="3 4">
    <name type="scientific">Sulfitobacter sediminis</name>
    <dbReference type="NCBI Taxonomy" id="3234186"/>
    <lineage>
        <taxon>Bacteria</taxon>
        <taxon>Pseudomonadati</taxon>
        <taxon>Pseudomonadota</taxon>
        <taxon>Alphaproteobacteria</taxon>
        <taxon>Rhodobacterales</taxon>
        <taxon>Roseobacteraceae</taxon>
        <taxon>Sulfitobacter</taxon>
    </lineage>
</organism>
<dbReference type="Proteomes" id="UP001556098">
    <property type="component" value="Unassembled WGS sequence"/>
</dbReference>
<dbReference type="CDD" id="cd00293">
    <property type="entry name" value="USP-like"/>
    <property type="match status" value="1"/>
</dbReference>
<gene>
    <name evidence="3" type="ORF">AB2B41_17015</name>
</gene>
<name>A0ABV3RR06_9RHOB</name>
<evidence type="ECO:0000313" key="3">
    <source>
        <dbReference type="EMBL" id="MEW9921314.1"/>
    </source>
</evidence>
<dbReference type="SUPFAM" id="SSF52402">
    <property type="entry name" value="Adenine nucleotide alpha hydrolases-like"/>
    <property type="match status" value="2"/>
</dbReference>
<dbReference type="RefSeq" id="WP_367879014.1">
    <property type="nucleotide sequence ID" value="NZ_JBFNXX010000014.1"/>
</dbReference>
<comment type="similarity">
    <text evidence="1">Belongs to the universal stress protein A family.</text>
</comment>
<protein>
    <submittedName>
        <fullName evidence="3">Universal stress protein</fullName>
    </submittedName>
</protein>
<proteinExistence type="inferred from homology"/>
<comment type="caution">
    <text evidence="3">The sequence shown here is derived from an EMBL/GenBank/DDBJ whole genome shotgun (WGS) entry which is preliminary data.</text>
</comment>
<accession>A0ABV3RR06</accession>
<dbReference type="Gene3D" id="3.40.50.12370">
    <property type="match status" value="1"/>
</dbReference>
<dbReference type="PRINTS" id="PR01438">
    <property type="entry name" value="UNVRSLSTRESS"/>
</dbReference>
<reference evidence="3 4" key="1">
    <citation type="submission" date="2024-07" db="EMBL/GenBank/DDBJ databases">
        <title>Marimonas sp.nov., isolated from tidal-flat sediment.</title>
        <authorList>
            <person name="Jayan J.N."/>
            <person name="Lee S.S."/>
        </authorList>
    </citation>
    <scope>NUCLEOTIDE SEQUENCE [LARGE SCALE GENOMIC DNA]</scope>
    <source>
        <strain evidence="3 4">MJW-29</strain>
    </source>
</reference>
<dbReference type="InterPro" id="IPR006015">
    <property type="entry name" value="Universal_stress_UspA"/>
</dbReference>
<dbReference type="EMBL" id="JBFNXX010000014">
    <property type="protein sequence ID" value="MEW9921314.1"/>
    <property type="molecule type" value="Genomic_DNA"/>
</dbReference>
<dbReference type="InterPro" id="IPR006016">
    <property type="entry name" value="UspA"/>
</dbReference>
<dbReference type="Pfam" id="PF00582">
    <property type="entry name" value="Usp"/>
    <property type="match status" value="1"/>
</dbReference>
<evidence type="ECO:0000259" key="2">
    <source>
        <dbReference type="Pfam" id="PF00582"/>
    </source>
</evidence>
<sequence>MSIQTVTTIISDESQLDQHLAAATGFARAMDAHLHVLVLVTGMDQAALMPSALEGLPVGVGMEDARARAMALEEQVSERLGREDIRWHVQSIATPAASGTAEIVRHTRFSDLVIQQRLAETESPEQTRMLAETILFDADAPLLLLPAGTDLSAPPRKVMISWDESAAALRAARQALPLISERAYVHVVIVDPPKDAPDRSDPGGAFAQFLARHGVRCEVSVCNRTDNSISATLGRRAQELGCEMIVMGAYGHSRLRQAIFGGTTRDVLLGAETPVFMAH</sequence>
<feature type="domain" description="UspA" evidence="2">
    <location>
        <begin position="156"/>
        <end position="278"/>
    </location>
</feature>
<evidence type="ECO:0000313" key="4">
    <source>
        <dbReference type="Proteomes" id="UP001556098"/>
    </source>
</evidence>